<dbReference type="PROSITE" id="PS50835">
    <property type="entry name" value="IG_LIKE"/>
    <property type="match status" value="1"/>
</dbReference>
<feature type="domain" description="Link" evidence="17">
    <location>
        <begin position="235"/>
        <end position="332"/>
    </location>
</feature>
<keyword evidence="3 11" id="KW-0245">EGF-like domain</keyword>
<feature type="compositionally biased region" description="Low complexity" evidence="13">
    <location>
        <begin position="715"/>
        <end position="726"/>
    </location>
</feature>
<dbReference type="InterPro" id="IPR018378">
    <property type="entry name" value="C-type_lectin_CS"/>
</dbReference>
<evidence type="ECO:0000256" key="7">
    <source>
        <dbReference type="ARBA" id="ARBA00022974"/>
    </source>
</evidence>
<evidence type="ECO:0000256" key="8">
    <source>
        <dbReference type="ARBA" id="ARBA00023157"/>
    </source>
</evidence>
<evidence type="ECO:0000259" key="14">
    <source>
        <dbReference type="PROSITE" id="PS50026"/>
    </source>
</evidence>
<dbReference type="Gene3D" id="3.10.100.10">
    <property type="entry name" value="Mannose-Binding Protein A, subunit A"/>
    <property type="match status" value="3"/>
</dbReference>
<evidence type="ECO:0000259" key="16">
    <source>
        <dbReference type="PROSITE" id="PS50835"/>
    </source>
</evidence>
<dbReference type="FunFam" id="3.10.100.10:FF:000002">
    <property type="entry name" value="Hyaluronan proteoglycan link protein 1"/>
    <property type="match status" value="1"/>
</dbReference>
<keyword evidence="5" id="KW-0430">Lectin</keyword>
<dbReference type="Gene3D" id="2.10.25.10">
    <property type="entry name" value="Laminin"/>
    <property type="match status" value="2"/>
</dbReference>
<evidence type="ECO:0000256" key="9">
    <source>
        <dbReference type="ARBA" id="ARBA00023180"/>
    </source>
</evidence>
<dbReference type="PROSITE" id="PS50041">
    <property type="entry name" value="C_TYPE_LECTIN_2"/>
    <property type="match status" value="1"/>
</dbReference>
<dbReference type="CDD" id="cd03517">
    <property type="entry name" value="Link_domain_CSPGs_modules_1_3"/>
    <property type="match status" value="1"/>
</dbReference>
<dbReference type="Pfam" id="PF00008">
    <property type="entry name" value="EGF"/>
    <property type="match status" value="1"/>
</dbReference>
<dbReference type="FunFam" id="3.10.100.10:FF:000003">
    <property type="entry name" value="Versican core protein"/>
    <property type="match status" value="1"/>
</dbReference>
<feature type="domain" description="EGF-like" evidence="14">
    <location>
        <begin position="999"/>
        <end position="1035"/>
    </location>
</feature>
<dbReference type="InterPro" id="IPR001304">
    <property type="entry name" value="C-type_lectin-like"/>
</dbReference>
<feature type="disulfide bond" evidence="11">
    <location>
        <begin position="1025"/>
        <end position="1034"/>
    </location>
</feature>
<evidence type="ECO:0000256" key="13">
    <source>
        <dbReference type="SAM" id="MobiDB-lite"/>
    </source>
</evidence>
<dbReference type="SMART" id="SM00034">
    <property type="entry name" value="CLECT"/>
    <property type="match status" value="1"/>
</dbReference>
<evidence type="ECO:0000256" key="12">
    <source>
        <dbReference type="PROSITE-ProRule" id="PRU00323"/>
    </source>
</evidence>
<dbReference type="InterPro" id="IPR036179">
    <property type="entry name" value="Ig-like_dom_sf"/>
</dbReference>
<dbReference type="Pfam" id="PF00193">
    <property type="entry name" value="Xlink"/>
    <property type="match status" value="2"/>
</dbReference>
<dbReference type="GO" id="GO:0045202">
    <property type="term" value="C:synapse"/>
    <property type="evidence" value="ECO:0007669"/>
    <property type="project" value="TreeGrafter"/>
</dbReference>
<evidence type="ECO:0000256" key="11">
    <source>
        <dbReference type="PROSITE-ProRule" id="PRU00076"/>
    </source>
</evidence>
<feature type="compositionally biased region" description="Pro residues" evidence="13">
    <location>
        <begin position="593"/>
        <end position="603"/>
    </location>
</feature>
<keyword evidence="4" id="KW-0732">Signal</keyword>
<dbReference type="Gene3D" id="2.60.40.10">
    <property type="entry name" value="Immunoglobulins"/>
    <property type="match status" value="1"/>
</dbReference>
<keyword evidence="8 11" id="KW-1015">Disulfide bond</keyword>
<comment type="caution">
    <text evidence="11">Lacks conserved residue(s) required for the propagation of feature annotation.</text>
</comment>
<dbReference type="PRINTS" id="PR01265">
    <property type="entry name" value="LINKMODULE"/>
</dbReference>
<dbReference type="InterPro" id="IPR016187">
    <property type="entry name" value="CTDL_fold"/>
</dbReference>
<dbReference type="AlphaFoldDB" id="A0A7K8PZM1"/>
<feature type="compositionally biased region" description="Pro residues" evidence="13">
    <location>
        <begin position="658"/>
        <end position="667"/>
    </location>
</feature>
<feature type="disulfide bond" evidence="12">
    <location>
        <begin position="174"/>
        <end position="195"/>
    </location>
</feature>
<dbReference type="SUPFAM" id="SSF48726">
    <property type="entry name" value="Immunoglobulin"/>
    <property type="match status" value="1"/>
</dbReference>
<dbReference type="CDD" id="cd03520">
    <property type="entry name" value="Link_domain_CSPGs_modules_2_4"/>
    <property type="match status" value="1"/>
</dbReference>
<dbReference type="InterPro" id="IPR050691">
    <property type="entry name" value="Hyaluronan_bind_Proteoglycan"/>
</dbReference>
<feature type="compositionally biased region" description="Pro residues" evidence="13">
    <location>
        <begin position="888"/>
        <end position="901"/>
    </location>
</feature>
<dbReference type="InterPro" id="IPR013106">
    <property type="entry name" value="Ig_V-set"/>
</dbReference>
<dbReference type="PROSITE" id="PS00022">
    <property type="entry name" value="EGF_1"/>
    <property type="match status" value="2"/>
</dbReference>
<feature type="compositionally biased region" description="Pro residues" evidence="13">
    <location>
        <begin position="837"/>
        <end position="854"/>
    </location>
</feature>
<dbReference type="GO" id="GO:0072534">
    <property type="term" value="C:perineuronal net"/>
    <property type="evidence" value="ECO:0007669"/>
    <property type="project" value="TreeGrafter"/>
</dbReference>
<dbReference type="GO" id="GO:0007155">
    <property type="term" value="P:cell adhesion"/>
    <property type="evidence" value="ECO:0007669"/>
    <property type="project" value="InterPro"/>
</dbReference>
<dbReference type="PROSITE" id="PS50026">
    <property type="entry name" value="EGF_3"/>
    <property type="match status" value="2"/>
</dbReference>
<reference evidence="18 19" key="1">
    <citation type="submission" date="2019-09" db="EMBL/GenBank/DDBJ databases">
        <title>Bird 10,000 Genomes (B10K) Project - Family phase.</title>
        <authorList>
            <person name="Zhang G."/>
        </authorList>
    </citation>
    <scope>NUCLEOTIDE SEQUENCE [LARGE SCALE GENOMIC DNA]</scope>
    <source>
        <strain evidence="18">B10K-CU-031-03</strain>
        <tissue evidence="18">Muscle</tissue>
    </source>
</reference>
<dbReference type="PROSITE" id="PS50963">
    <property type="entry name" value="LINK_2"/>
    <property type="match status" value="2"/>
</dbReference>
<keyword evidence="10" id="KW-0393">Immunoglobulin domain</keyword>
<feature type="region of interest" description="Disordered" evidence="13">
    <location>
        <begin position="581"/>
        <end position="944"/>
    </location>
</feature>
<evidence type="ECO:0000259" key="17">
    <source>
        <dbReference type="PROSITE" id="PS50963"/>
    </source>
</evidence>
<keyword evidence="6" id="KW-0677">Repeat</keyword>
<dbReference type="GO" id="GO:0005540">
    <property type="term" value="F:hyaluronic acid binding"/>
    <property type="evidence" value="ECO:0007669"/>
    <property type="project" value="InterPro"/>
</dbReference>
<name>A0A7K8PZM1_COCCO</name>
<protein>
    <submittedName>
        <fullName evidence="18">NCAN protein</fullName>
    </submittedName>
</protein>
<dbReference type="SMART" id="SM00445">
    <property type="entry name" value="LINK"/>
    <property type="match status" value="2"/>
</dbReference>
<feature type="region of interest" description="Disordered" evidence="13">
    <location>
        <begin position="389"/>
        <end position="461"/>
    </location>
</feature>
<evidence type="ECO:0000313" key="18">
    <source>
        <dbReference type="EMBL" id="NXE84342.1"/>
    </source>
</evidence>
<dbReference type="FunFam" id="2.60.40.10:FF:000571">
    <property type="entry name" value="Neurocan core protein"/>
    <property type="match status" value="1"/>
</dbReference>
<evidence type="ECO:0000256" key="1">
    <source>
        <dbReference type="ARBA" id="ARBA00004613"/>
    </source>
</evidence>
<dbReference type="GO" id="GO:0002052">
    <property type="term" value="P:positive regulation of neuroblast proliferation"/>
    <property type="evidence" value="ECO:0007669"/>
    <property type="project" value="TreeGrafter"/>
</dbReference>
<evidence type="ECO:0000256" key="6">
    <source>
        <dbReference type="ARBA" id="ARBA00022737"/>
    </source>
</evidence>
<dbReference type="SUPFAM" id="SSF57196">
    <property type="entry name" value="EGF/Laminin"/>
    <property type="match status" value="1"/>
</dbReference>
<feature type="compositionally biased region" description="Low complexity" evidence="13">
    <location>
        <begin position="927"/>
        <end position="939"/>
    </location>
</feature>
<dbReference type="Pfam" id="PF00059">
    <property type="entry name" value="Lectin_C"/>
    <property type="match status" value="1"/>
</dbReference>
<feature type="disulfide bond" evidence="12">
    <location>
        <begin position="279"/>
        <end position="300"/>
    </location>
</feature>
<dbReference type="InterPro" id="IPR000742">
    <property type="entry name" value="EGF"/>
</dbReference>
<dbReference type="GO" id="GO:0001501">
    <property type="term" value="P:skeletal system development"/>
    <property type="evidence" value="ECO:0007669"/>
    <property type="project" value="TreeGrafter"/>
</dbReference>
<feature type="domain" description="Link" evidence="17">
    <location>
        <begin position="128"/>
        <end position="223"/>
    </location>
</feature>
<evidence type="ECO:0000256" key="2">
    <source>
        <dbReference type="ARBA" id="ARBA00022525"/>
    </source>
</evidence>
<dbReference type="GO" id="GO:0007417">
    <property type="term" value="P:central nervous system development"/>
    <property type="evidence" value="ECO:0007669"/>
    <property type="project" value="TreeGrafter"/>
</dbReference>
<dbReference type="Proteomes" id="UP000525205">
    <property type="component" value="Unassembled WGS sequence"/>
</dbReference>
<evidence type="ECO:0000256" key="10">
    <source>
        <dbReference type="ARBA" id="ARBA00023319"/>
    </source>
</evidence>
<feature type="compositionally biased region" description="Low complexity" evidence="13">
    <location>
        <begin position="438"/>
        <end position="461"/>
    </location>
</feature>
<feature type="domain" description="Ig-like" evidence="16">
    <location>
        <begin position="16"/>
        <end position="126"/>
    </location>
</feature>
<feature type="disulfide bond" evidence="11">
    <location>
        <begin position="987"/>
        <end position="996"/>
    </location>
</feature>
<dbReference type="InterPro" id="IPR013783">
    <property type="entry name" value="Ig-like_fold"/>
</dbReference>
<dbReference type="SMART" id="SM00409">
    <property type="entry name" value="IG"/>
    <property type="match status" value="1"/>
</dbReference>
<dbReference type="EMBL" id="VWPP01000959">
    <property type="protein sequence ID" value="NXE84342.1"/>
    <property type="molecule type" value="Genomic_DNA"/>
</dbReference>
<dbReference type="SMART" id="SM00181">
    <property type="entry name" value="EGF"/>
    <property type="match status" value="2"/>
</dbReference>
<dbReference type="InterPro" id="IPR000538">
    <property type="entry name" value="Link_dom"/>
</dbReference>
<dbReference type="GO" id="GO:0030246">
    <property type="term" value="F:carbohydrate binding"/>
    <property type="evidence" value="ECO:0007669"/>
    <property type="project" value="UniProtKB-KW"/>
</dbReference>
<gene>
    <name evidence="18" type="primary">Ncan</name>
    <name evidence="18" type="ORF">COCCOC_R14939</name>
</gene>
<feature type="non-terminal residue" evidence="18">
    <location>
        <position position="1"/>
    </location>
</feature>
<accession>A0A7K8PZM1</accession>
<feature type="domain" description="C-type lectin" evidence="15">
    <location>
        <begin position="1048"/>
        <end position="1162"/>
    </location>
</feature>
<evidence type="ECO:0000256" key="3">
    <source>
        <dbReference type="ARBA" id="ARBA00022536"/>
    </source>
</evidence>
<dbReference type="PROSITE" id="PS01241">
    <property type="entry name" value="LINK_1"/>
    <property type="match status" value="1"/>
</dbReference>
<evidence type="ECO:0000259" key="15">
    <source>
        <dbReference type="PROSITE" id="PS50041"/>
    </source>
</evidence>
<dbReference type="GO" id="GO:0010001">
    <property type="term" value="P:glial cell differentiation"/>
    <property type="evidence" value="ECO:0007669"/>
    <property type="project" value="TreeGrafter"/>
</dbReference>
<dbReference type="InterPro" id="IPR016186">
    <property type="entry name" value="C-type_lectin-like/link_sf"/>
</dbReference>
<dbReference type="InterPro" id="IPR003599">
    <property type="entry name" value="Ig_sub"/>
</dbReference>
<feature type="compositionally biased region" description="Pro residues" evidence="13">
    <location>
        <begin position="397"/>
        <end position="410"/>
    </location>
</feature>
<sequence length="1165" mass="123195">IHINRVQHQAVRVGLGEPVALPCLFLLQPSASLGPNEPPDPPRVKWSKVRSATGQREDVPILVAKDNAVKVVKAYEGRVSLPGYPRDRYNATLLLRAARASDAGLYRCEVVAGIDDEQDLLPLEVTGVVFHYRPAGERYALTFAAARRACLDNSAVIASPQHLQAAFEDGYDNCDAGWLADQTVRYPITLSRPGCYGDRNSLPGVRSYGRREPGEEYDVYCYARELRGKLCSLAGTVFYATVPGRFPWQGAWRHCRSRGALLATTGQLYLAWREGLDQCDPGWLADGSVRYPIRLPRRKCGGEASGVRTLYQFPNRTGFPPAASKFDAYCYKAAQRGDLPGAAPSRVPVARGLGPGDGTSLPPTTASSPAWPHEDEALNVVDQAPVSSWQDLDSTNPAPPVQEAPGPGEPPAALLPQSQSPAQEHVTGSAPAPPGLGPAPSMAAETPSTPPASSRAPRRSSYAGLNGRYFQLQRQSRDPAVVAGHPTAAGDPAGTVTQAPIPALEVKGAAANAVETWSIPRAGTERRWWEGTSSPSNTVEEEIGPNPMAVPSLSELMAPATAPVSPSPQAPARRDSPWWSLRTAAHNPGGPSWTPPPPSPPLPASTVPHDALSHRDITTVRAEPHILSARGDSPRPPGDATEDFSGDALSQEDGGSVPPRPPLPPAPLVAEGPEVAPQPQGDGSDGSGSPGDGSLERQRKALTFLHPAGPSVGHPTTPGPTEAAAPRSQGGLSPTAPHGPAEPPAKPSHEQSSGYGDAGKGSVELSGEAAMSPPARDVPSPSPVAGEVTPRAGIERPVEVDALQPVAEEGSTGFAPAAPWPTGHAALELGGVEHLLLPPPAPRQPPASPGPPGVPSHEDAPTAPGDEDASGEVKREEPPAPAGSTPRSPWPSPTVPHPWVPEVPESSSVGPLFEPSRAALLGGPGGSPLLDADSGSGEEPGLEEREPLAWAGAANASRHAPADPCQNNPCLHGGTCRAIGTVCGCSCAPGFTGENCEIDIDDCLSSPCQNGGTCIDEVNSFVCLCLPSYGGSRCEKDTEGCDHNWHKFQGHCYRYFARRRSWEDAERDCRRRAGHLTSIHSQEEHGFINGFGHENTWIGLNDRIVEQDFQWTDNTGLQYENWRENQPDNFFAGGEDCVVLVSHEIGKWNDVPCNYNLPYICKKGT</sequence>
<dbReference type="PROSITE" id="PS01187">
    <property type="entry name" value="EGF_CA"/>
    <property type="match status" value="1"/>
</dbReference>
<dbReference type="SMART" id="SM00179">
    <property type="entry name" value="EGF_CA"/>
    <property type="match status" value="1"/>
</dbReference>
<dbReference type="GO" id="GO:0005615">
    <property type="term" value="C:extracellular space"/>
    <property type="evidence" value="ECO:0007669"/>
    <property type="project" value="TreeGrafter"/>
</dbReference>
<dbReference type="PANTHER" id="PTHR22804:SF24">
    <property type="entry name" value="NEUROCAN CORE PROTEIN"/>
    <property type="match status" value="1"/>
</dbReference>
<keyword evidence="9" id="KW-0325">Glycoprotein</keyword>
<dbReference type="InterPro" id="IPR000152">
    <property type="entry name" value="EGF-type_Asp/Asn_hydroxyl_site"/>
</dbReference>
<organism evidence="18 19">
    <name type="scientific">Cochlearius cochlearius</name>
    <name type="common">Boat-billed heron</name>
    <dbReference type="NCBI Taxonomy" id="110676"/>
    <lineage>
        <taxon>Eukaryota</taxon>
        <taxon>Metazoa</taxon>
        <taxon>Chordata</taxon>
        <taxon>Craniata</taxon>
        <taxon>Vertebrata</taxon>
        <taxon>Euteleostomi</taxon>
        <taxon>Archelosauria</taxon>
        <taxon>Archosauria</taxon>
        <taxon>Dinosauria</taxon>
        <taxon>Saurischia</taxon>
        <taxon>Theropoda</taxon>
        <taxon>Coelurosauria</taxon>
        <taxon>Aves</taxon>
        <taxon>Neognathae</taxon>
        <taxon>Neoaves</taxon>
        <taxon>Aequornithes</taxon>
        <taxon>Pelecaniformes</taxon>
        <taxon>Ardeidae</taxon>
        <taxon>Cochlearius</taxon>
    </lineage>
</organism>
<dbReference type="SUPFAM" id="SSF56436">
    <property type="entry name" value="C-type lectin-like"/>
    <property type="match status" value="3"/>
</dbReference>
<dbReference type="PROSITE" id="PS00615">
    <property type="entry name" value="C_TYPE_LECTIN_1"/>
    <property type="match status" value="1"/>
</dbReference>
<dbReference type="FunFam" id="3.10.100.10:FF:000011">
    <property type="entry name" value="Aggrecan core protein"/>
    <property type="match status" value="1"/>
</dbReference>
<keyword evidence="19" id="KW-1185">Reference proteome</keyword>
<proteinExistence type="predicted"/>
<dbReference type="FunFam" id="2.10.25.10:FF:000006">
    <property type="entry name" value="Versican core protein-like isoform 1"/>
    <property type="match status" value="1"/>
</dbReference>
<dbReference type="InterPro" id="IPR018097">
    <property type="entry name" value="EGF_Ca-bd_CS"/>
</dbReference>
<comment type="caution">
    <text evidence="18">The sequence shown here is derived from an EMBL/GenBank/DDBJ whole genome shotgun (WGS) entry which is preliminary data.</text>
</comment>
<dbReference type="InterPro" id="IPR007110">
    <property type="entry name" value="Ig-like_dom"/>
</dbReference>
<evidence type="ECO:0000313" key="19">
    <source>
        <dbReference type="Proteomes" id="UP000525205"/>
    </source>
</evidence>
<feature type="compositionally biased region" description="Basic and acidic residues" evidence="13">
    <location>
        <begin position="611"/>
        <end position="624"/>
    </location>
</feature>
<feature type="non-terminal residue" evidence="18">
    <location>
        <position position="1165"/>
    </location>
</feature>
<dbReference type="PROSITE" id="PS01186">
    <property type="entry name" value="EGF_2"/>
    <property type="match status" value="1"/>
</dbReference>
<keyword evidence="2" id="KW-0964">Secreted</keyword>
<dbReference type="CDD" id="cd00054">
    <property type="entry name" value="EGF_CA"/>
    <property type="match status" value="2"/>
</dbReference>
<dbReference type="PROSITE" id="PS00010">
    <property type="entry name" value="ASX_HYDROXYL"/>
    <property type="match status" value="1"/>
</dbReference>
<dbReference type="InterPro" id="IPR001881">
    <property type="entry name" value="EGF-like_Ca-bd_dom"/>
</dbReference>
<evidence type="ECO:0000256" key="5">
    <source>
        <dbReference type="ARBA" id="ARBA00022734"/>
    </source>
</evidence>
<dbReference type="PANTHER" id="PTHR22804">
    <property type="entry name" value="AGGRECAN/VERSICAN PROTEOGLYCAN"/>
    <property type="match status" value="1"/>
</dbReference>
<dbReference type="GO" id="GO:0005509">
    <property type="term" value="F:calcium ion binding"/>
    <property type="evidence" value="ECO:0007669"/>
    <property type="project" value="InterPro"/>
</dbReference>
<dbReference type="Pfam" id="PF07686">
    <property type="entry name" value="V-set"/>
    <property type="match status" value="1"/>
</dbReference>
<comment type="subcellular location">
    <subcellularLocation>
        <location evidence="1">Secreted</location>
    </subcellularLocation>
</comment>
<feature type="compositionally biased region" description="Low complexity" evidence="13">
    <location>
        <begin position="668"/>
        <end position="682"/>
    </location>
</feature>
<keyword evidence="7" id="KW-0654">Proteoglycan</keyword>
<feature type="region of interest" description="Disordered" evidence="13">
    <location>
        <begin position="340"/>
        <end position="371"/>
    </location>
</feature>
<feature type="domain" description="EGF-like" evidence="14">
    <location>
        <begin position="961"/>
        <end position="997"/>
    </location>
</feature>
<evidence type="ECO:0000256" key="4">
    <source>
        <dbReference type="ARBA" id="ARBA00022729"/>
    </source>
</evidence>